<dbReference type="PANTHER" id="PTHR12879">
    <property type="entry name" value="SPHINGOLIPID DELTA 4 DESATURASE/C-4 HYDROXYLASE PROTEIN DES2"/>
    <property type="match status" value="1"/>
</dbReference>
<dbReference type="AlphaFoldDB" id="A0A6M0RGD1"/>
<dbReference type="GO" id="GO:0016020">
    <property type="term" value="C:membrane"/>
    <property type="evidence" value="ECO:0007669"/>
    <property type="project" value="GOC"/>
</dbReference>
<feature type="transmembrane region" description="Helical" evidence="3">
    <location>
        <begin position="194"/>
        <end position="216"/>
    </location>
</feature>
<evidence type="ECO:0000313" key="6">
    <source>
        <dbReference type="Proteomes" id="UP000481033"/>
    </source>
</evidence>
<organism evidence="5 6">
    <name type="scientific">Adonisia turfae CCMR0081</name>
    <dbReference type="NCBI Taxonomy" id="2292702"/>
    <lineage>
        <taxon>Bacteria</taxon>
        <taxon>Bacillati</taxon>
        <taxon>Cyanobacteriota</taxon>
        <taxon>Adonisia</taxon>
        <taxon>Adonisia turfae</taxon>
    </lineage>
</organism>
<feature type="transmembrane region" description="Helical" evidence="3">
    <location>
        <begin position="97"/>
        <end position="116"/>
    </location>
</feature>
<dbReference type="GO" id="GO:0042284">
    <property type="term" value="F:sphingolipid delta-4 desaturase activity"/>
    <property type="evidence" value="ECO:0007669"/>
    <property type="project" value="TreeGrafter"/>
</dbReference>
<keyword evidence="3" id="KW-0472">Membrane</keyword>
<reference evidence="5 6" key="1">
    <citation type="journal article" date="2020" name="Microb. Ecol.">
        <title>Ecogenomics of the Marine Benthic Filamentous Cyanobacterium Adonisia.</title>
        <authorList>
            <person name="Walter J.M."/>
            <person name="Coutinho F.H."/>
            <person name="Leomil L."/>
            <person name="Hargreaves P.I."/>
            <person name="Campeao M.E."/>
            <person name="Vieira V.V."/>
            <person name="Silva B.S."/>
            <person name="Fistarol G.O."/>
            <person name="Salomon P.S."/>
            <person name="Sawabe T."/>
            <person name="Mino S."/>
            <person name="Hosokawa M."/>
            <person name="Miyashita H."/>
            <person name="Maruyama F."/>
            <person name="van Verk M.C."/>
            <person name="Dutilh B.E."/>
            <person name="Thompson C.C."/>
            <person name="Thompson F.L."/>
        </authorList>
    </citation>
    <scope>NUCLEOTIDE SEQUENCE [LARGE SCALE GENOMIC DNA]</scope>
    <source>
        <strain evidence="5 6">CCMR0081</strain>
    </source>
</reference>
<name>A0A6M0RGD1_9CYAN</name>
<comment type="similarity">
    <text evidence="2">Belongs to the fatty acid desaturase type 2 family.</text>
</comment>
<proteinExistence type="inferred from homology"/>
<dbReference type="GO" id="GO:0046513">
    <property type="term" value="P:ceramide biosynthetic process"/>
    <property type="evidence" value="ECO:0007669"/>
    <property type="project" value="TreeGrafter"/>
</dbReference>
<gene>
    <name evidence="5" type="ORF">DXZ20_06310</name>
</gene>
<dbReference type="PANTHER" id="PTHR12879:SF8">
    <property type="entry name" value="SPHINGOLIPID DELTA(4)-DESATURASE DES1"/>
    <property type="match status" value="1"/>
</dbReference>
<keyword evidence="3" id="KW-0812">Transmembrane</keyword>
<sequence>MLTDSTQAPNVSVSKPHKILDVCELKTLNTRTNLDGVARLALHVVVLGVSGYLWGSASSWLKFPALLLYGIGLAMMFCPTHECVHRTAFANSRTNDVVGWLAGLLSFYNSTFYRYYHKWHHRYTQIAGKDPELDDPKPENLGQYLWRLSGASWWYDKIKGHLKISFRQLEDYYFLPQSSYGDVISSTRLQLGTYIAIALLSTALGHPWFIVTYWLLPLALGQPFLRFVLIAEHTGCTNDDNPLTNTRTTLTIWPLRLLMWNMPYHAEHHLYPSIPFHALPKAHQKLKDSFSRVDSGYFQVNRSIISALQ</sequence>
<accession>A0A6M0RGD1</accession>
<feature type="domain" description="Fatty acid desaturase" evidence="4">
    <location>
        <begin position="59"/>
        <end position="299"/>
    </location>
</feature>
<dbReference type="InterPro" id="IPR005804">
    <property type="entry name" value="FA_desaturase_dom"/>
</dbReference>
<dbReference type="Pfam" id="PF00487">
    <property type="entry name" value="FA_desaturase"/>
    <property type="match status" value="1"/>
</dbReference>
<evidence type="ECO:0000256" key="2">
    <source>
        <dbReference type="ARBA" id="ARBA00008749"/>
    </source>
</evidence>
<dbReference type="Proteomes" id="UP000481033">
    <property type="component" value="Unassembled WGS sequence"/>
</dbReference>
<keyword evidence="3" id="KW-1133">Transmembrane helix</keyword>
<comment type="caution">
    <text evidence="5">The sequence shown here is derived from an EMBL/GenBank/DDBJ whole genome shotgun (WGS) entry which is preliminary data.</text>
</comment>
<dbReference type="RefSeq" id="WP_163670582.1">
    <property type="nucleotide sequence ID" value="NZ_QXHD01000004.1"/>
</dbReference>
<dbReference type="EMBL" id="QXHD01000004">
    <property type="protein sequence ID" value="NEZ55294.1"/>
    <property type="molecule type" value="Genomic_DNA"/>
</dbReference>
<comment type="cofactor">
    <cofactor evidence="1">
        <name>Fe(2+)</name>
        <dbReference type="ChEBI" id="CHEBI:29033"/>
    </cofactor>
</comment>
<feature type="transmembrane region" description="Helical" evidence="3">
    <location>
        <begin position="36"/>
        <end position="54"/>
    </location>
</feature>
<evidence type="ECO:0000259" key="4">
    <source>
        <dbReference type="Pfam" id="PF00487"/>
    </source>
</evidence>
<evidence type="ECO:0000256" key="1">
    <source>
        <dbReference type="ARBA" id="ARBA00001954"/>
    </source>
</evidence>
<evidence type="ECO:0000256" key="3">
    <source>
        <dbReference type="SAM" id="Phobius"/>
    </source>
</evidence>
<evidence type="ECO:0000313" key="5">
    <source>
        <dbReference type="EMBL" id="NEZ55294.1"/>
    </source>
</evidence>
<keyword evidence="6" id="KW-1185">Reference proteome</keyword>
<protein>
    <submittedName>
        <fullName evidence="5">Fatty acid desaturase</fullName>
    </submittedName>
</protein>